<dbReference type="SUPFAM" id="SSF54285">
    <property type="entry name" value="MoaD/ThiS"/>
    <property type="match status" value="1"/>
</dbReference>
<dbReference type="NCBIfam" id="TIGR01683">
    <property type="entry name" value="thiS"/>
    <property type="match status" value="1"/>
</dbReference>
<evidence type="ECO:0000313" key="2">
    <source>
        <dbReference type="Proteomes" id="UP000077412"/>
    </source>
</evidence>
<dbReference type="RefSeq" id="WP_066293753.1">
    <property type="nucleotide sequence ID" value="NZ_CP016761.1"/>
</dbReference>
<dbReference type="InterPro" id="IPR012675">
    <property type="entry name" value="Beta-grasp_dom_sf"/>
</dbReference>
<dbReference type="CDD" id="cd00565">
    <property type="entry name" value="Ubl_ThiS"/>
    <property type="match status" value="1"/>
</dbReference>
<dbReference type="EMBL" id="CP016761">
    <property type="protein sequence ID" value="ANX14062.1"/>
    <property type="molecule type" value="Genomic_DNA"/>
</dbReference>
<evidence type="ECO:0000313" key="1">
    <source>
        <dbReference type="EMBL" id="ANX14062.1"/>
    </source>
</evidence>
<gene>
    <name evidence="1" type="ORF">ABE41_018775</name>
</gene>
<dbReference type="OrthoDB" id="9798559at2"/>
<dbReference type="PANTHER" id="PTHR34472">
    <property type="entry name" value="SULFUR CARRIER PROTEIN THIS"/>
    <property type="match status" value="1"/>
</dbReference>
<proteinExistence type="predicted"/>
<protein>
    <submittedName>
        <fullName evidence="1">Thiamine biosynthesis protein ThiS</fullName>
    </submittedName>
</protein>
<accession>A0A1B1Z9E4</accession>
<dbReference type="InterPro" id="IPR010035">
    <property type="entry name" value="Thi_S"/>
</dbReference>
<dbReference type="AlphaFoldDB" id="A0A1B1Z9E4"/>
<dbReference type="STRING" id="255247.ABE41_018775"/>
<organism evidence="1 2">
    <name type="scientific">Fictibacillus arsenicus</name>
    <dbReference type="NCBI Taxonomy" id="255247"/>
    <lineage>
        <taxon>Bacteria</taxon>
        <taxon>Bacillati</taxon>
        <taxon>Bacillota</taxon>
        <taxon>Bacilli</taxon>
        <taxon>Bacillales</taxon>
        <taxon>Fictibacillaceae</taxon>
        <taxon>Fictibacillus</taxon>
    </lineage>
</organism>
<dbReference type="InterPro" id="IPR016155">
    <property type="entry name" value="Mopterin_synth/thiamin_S_b"/>
</dbReference>
<dbReference type="InterPro" id="IPR003749">
    <property type="entry name" value="ThiS/MoaD-like"/>
</dbReference>
<sequence>MKLKINGDVVQVPDALKSVKELLEHLKLNDQIIIAEVNEEIIQNEKQNNTQIKENDKIELVRFVGGG</sequence>
<reference evidence="1 2" key="1">
    <citation type="submission" date="2016-08" db="EMBL/GenBank/DDBJ databases">
        <title>Complete genome sequence of Fictibacillus arsenicus G25-54, a strain with toxicity to nematodes and a potential arsenic-resistance activity.</title>
        <authorList>
            <person name="Zheng Z."/>
        </authorList>
    </citation>
    <scope>NUCLEOTIDE SEQUENCE [LARGE SCALE GENOMIC DNA]</scope>
    <source>
        <strain evidence="1 2">G25-54</strain>
    </source>
</reference>
<keyword evidence="2" id="KW-1185">Reference proteome</keyword>
<dbReference type="Proteomes" id="UP000077412">
    <property type="component" value="Chromosome"/>
</dbReference>
<dbReference type="KEGG" id="far:ABE41_018775"/>
<name>A0A1B1Z9E4_9BACL</name>
<dbReference type="Pfam" id="PF02597">
    <property type="entry name" value="ThiS"/>
    <property type="match status" value="1"/>
</dbReference>
<dbReference type="Gene3D" id="3.10.20.30">
    <property type="match status" value="1"/>
</dbReference>
<dbReference type="PANTHER" id="PTHR34472:SF1">
    <property type="entry name" value="SULFUR CARRIER PROTEIN THIS"/>
    <property type="match status" value="1"/>
</dbReference>